<reference evidence="1 2" key="1">
    <citation type="submission" date="2018-07" db="EMBL/GenBank/DDBJ databases">
        <title>Genomic Encyclopedia of Type Strains, Phase III (KMG-III): the genomes of soil and plant-associated and newly described type strains.</title>
        <authorList>
            <person name="Whitman W."/>
        </authorList>
    </citation>
    <scope>NUCLEOTIDE SEQUENCE [LARGE SCALE GENOMIC DNA]</scope>
    <source>
        <strain evidence="1 2">CECT 8488</strain>
    </source>
</reference>
<dbReference type="PANTHER" id="PTHR42866:SF1">
    <property type="entry name" value="SPORE COAT POLYSACCHARIDE BIOSYNTHESIS PROTEIN SPSF"/>
    <property type="match status" value="1"/>
</dbReference>
<dbReference type="RefSeq" id="WP_115935981.1">
    <property type="nucleotide sequence ID" value="NZ_QRDW01000002.1"/>
</dbReference>
<protein>
    <submittedName>
        <fullName evidence="1">Spore coat polysaccharide biosynthesis protein SpsF</fullName>
    </submittedName>
</protein>
<dbReference type="GO" id="GO:0005829">
    <property type="term" value="C:cytosol"/>
    <property type="evidence" value="ECO:0007669"/>
    <property type="project" value="TreeGrafter"/>
</dbReference>
<dbReference type="InterPro" id="IPR003329">
    <property type="entry name" value="Cytidylyl_trans"/>
</dbReference>
<dbReference type="PANTHER" id="PTHR42866">
    <property type="entry name" value="3-DEOXY-MANNO-OCTULOSONATE CYTIDYLYLTRANSFERASE"/>
    <property type="match status" value="1"/>
</dbReference>
<dbReference type="Gene3D" id="3.90.550.10">
    <property type="entry name" value="Spore Coat Polysaccharide Biosynthesis Protein SpsA, Chain A"/>
    <property type="match status" value="1"/>
</dbReference>
<accession>A0A3D9HU85</accession>
<dbReference type="Pfam" id="PF02348">
    <property type="entry name" value="CTP_transf_3"/>
    <property type="match status" value="1"/>
</dbReference>
<sequence>MTGDKNLRGQGALVLLARLDSSRLPGKQLKPLGDGTVLDLMARRLANCHHDIPIILATSDRAIDNPLADFAQQRGLQCFRGNIDDVAGRCLACLQAFNLDWFVRLCGDSPFADPVLIDRIIDVFLTSDCEIATNVFPRTTPFGASVEIVSRPAMERICRETDDMAFLEHVTLFAYRHPDRFKIQNVGEESGAYGDLSLSVDTADDLAMAQWIANKLTAPVEAPLTEIVALAQQWRAETGGRP</sequence>
<organism evidence="1 2">
    <name type="scientific">Aestuariispira insulae</name>
    <dbReference type="NCBI Taxonomy" id="1461337"/>
    <lineage>
        <taxon>Bacteria</taxon>
        <taxon>Pseudomonadati</taxon>
        <taxon>Pseudomonadota</taxon>
        <taxon>Alphaproteobacteria</taxon>
        <taxon>Rhodospirillales</taxon>
        <taxon>Kiloniellaceae</taxon>
        <taxon>Aestuariispira</taxon>
    </lineage>
</organism>
<dbReference type="EMBL" id="QRDW01000002">
    <property type="protein sequence ID" value="RED52446.1"/>
    <property type="molecule type" value="Genomic_DNA"/>
</dbReference>
<gene>
    <name evidence="1" type="ORF">DFP90_102467</name>
</gene>
<comment type="caution">
    <text evidence="1">The sequence shown here is derived from an EMBL/GenBank/DDBJ whole genome shotgun (WGS) entry which is preliminary data.</text>
</comment>
<dbReference type="AlphaFoldDB" id="A0A3D9HU85"/>
<evidence type="ECO:0000313" key="2">
    <source>
        <dbReference type="Proteomes" id="UP000256845"/>
    </source>
</evidence>
<name>A0A3D9HU85_9PROT</name>
<evidence type="ECO:0000313" key="1">
    <source>
        <dbReference type="EMBL" id="RED52446.1"/>
    </source>
</evidence>
<dbReference type="Proteomes" id="UP000256845">
    <property type="component" value="Unassembled WGS sequence"/>
</dbReference>
<proteinExistence type="predicted"/>
<dbReference type="InterPro" id="IPR029044">
    <property type="entry name" value="Nucleotide-diphossugar_trans"/>
</dbReference>
<keyword evidence="2" id="KW-1185">Reference proteome</keyword>
<dbReference type="SUPFAM" id="SSF53448">
    <property type="entry name" value="Nucleotide-diphospho-sugar transferases"/>
    <property type="match status" value="1"/>
</dbReference>
<dbReference type="OrthoDB" id="9801052at2"/>